<keyword evidence="5" id="KW-1185">Reference proteome</keyword>
<dbReference type="PANTHER" id="PTHR32494">
    <property type="entry name" value="ALLANTOATE DEIMINASE-RELATED"/>
    <property type="match status" value="1"/>
</dbReference>
<dbReference type="Gene3D" id="3.40.630.10">
    <property type="entry name" value="Zn peptidases"/>
    <property type="match status" value="1"/>
</dbReference>
<evidence type="ECO:0000256" key="2">
    <source>
        <dbReference type="ARBA" id="ARBA00022801"/>
    </source>
</evidence>
<protein>
    <submittedName>
        <fullName evidence="4">Allantoate deiminase</fullName>
        <ecNumber evidence="4">3.5.3.9</ecNumber>
    </submittedName>
</protein>
<evidence type="ECO:0000256" key="3">
    <source>
        <dbReference type="PIRSR" id="PIRSR001235-1"/>
    </source>
</evidence>
<proteinExistence type="inferred from homology"/>
<keyword evidence="2 4" id="KW-0378">Hydrolase</keyword>
<comment type="similarity">
    <text evidence="1">Belongs to the peptidase M20 family.</text>
</comment>
<dbReference type="Gene3D" id="3.30.70.360">
    <property type="match status" value="1"/>
</dbReference>
<keyword evidence="3" id="KW-0479">Metal-binding</keyword>
<dbReference type="OrthoDB" id="9808195at2"/>
<dbReference type="PANTHER" id="PTHR32494:SF5">
    <property type="entry name" value="ALLANTOATE AMIDOHYDROLASE"/>
    <property type="match status" value="1"/>
</dbReference>
<evidence type="ECO:0000313" key="5">
    <source>
        <dbReference type="Proteomes" id="UP000231632"/>
    </source>
</evidence>
<feature type="binding site" evidence="3">
    <location>
        <position position="411"/>
    </location>
    <ligand>
        <name>Zn(2+)</name>
        <dbReference type="ChEBI" id="CHEBI:29105"/>
        <label>2</label>
    </ligand>
</feature>
<dbReference type="Proteomes" id="UP000231632">
    <property type="component" value="Unassembled WGS sequence"/>
</dbReference>
<keyword evidence="3" id="KW-0862">Zinc</keyword>
<name>A0A1L8CLB6_9PROT</name>
<gene>
    <name evidence="4" type="ORF">MMIC_P0653</name>
</gene>
<dbReference type="InterPro" id="IPR036264">
    <property type="entry name" value="Bact_exopeptidase_dim_dom"/>
</dbReference>
<dbReference type="GO" id="GO:0046872">
    <property type="term" value="F:metal ion binding"/>
    <property type="evidence" value="ECO:0007669"/>
    <property type="project" value="UniProtKB-KW"/>
</dbReference>
<dbReference type="InterPro" id="IPR010158">
    <property type="entry name" value="Amidase_Cbmase"/>
</dbReference>
<feature type="binding site" evidence="3">
    <location>
        <position position="95"/>
    </location>
    <ligand>
        <name>Zn(2+)</name>
        <dbReference type="ChEBI" id="CHEBI:29105"/>
        <label>2</label>
    </ligand>
</feature>
<feature type="binding site" evidence="3">
    <location>
        <position position="198"/>
    </location>
    <ligand>
        <name>Zn(2+)</name>
        <dbReference type="ChEBI" id="CHEBI:29105"/>
        <label>1</label>
    </ligand>
</feature>
<dbReference type="Pfam" id="PF01546">
    <property type="entry name" value="Peptidase_M20"/>
    <property type="match status" value="1"/>
</dbReference>
<dbReference type="STRING" id="1921010.MMIC_P0653"/>
<accession>A0A1L8CLB6</accession>
<organism evidence="4 5">
    <name type="scientific">Mariprofundus micogutta</name>
    <dbReference type="NCBI Taxonomy" id="1921010"/>
    <lineage>
        <taxon>Bacteria</taxon>
        <taxon>Pseudomonadati</taxon>
        <taxon>Pseudomonadota</taxon>
        <taxon>Candidatius Mariprofundia</taxon>
        <taxon>Mariprofundales</taxon>
        <taxon>Mariprofundaceae</taxon>
        <taxon>Mariprofundus</taxon>
    </lineage>
</organism>
<dbReference type="SUPFAM" id="SSF53187">
    <property type="entry name" value="Zn-dependent exopeptidases"/>
    <property type="match status" value="1"/>
</dbReference>
<evidence type="ECO:0000313" key="4">
    <source>
        <dbReference type="EMBL" id="GAV19702.1"/>
    </source>
</evidence>
<dbReference type="InterPro" id="IPR002933">
    <property type="entry name" value="Peptidase_M20"/>
</dbReference>
<dbReference type="PIRSF" id="PIRSF001235">
    <property type="entry name" value="Amidase_carbamoylase"/>
    <property type="match status" value="1"/>
</dbReference>
<evidence type="ECO:0000256" key="1">
    <source>
        <dbReference type="ARBA" id="ARBA00006153"/>
    </source>
</evidence>
<dbReference type="NCBIfam" id="TIGR01879">
    <property type="entry name" value="hydantase"/>
    <property type="match status" value="1"/>
</dbReference>
<feature type="binding site" evidence="3">
    <location>
        <position position="95"/>
    </location>
    <ligand>
        <name>Zn(2+)</name>
        <dbReference type="ChEBI" id="CHEBI:29105"/>
        <label>1</label>
    </ligand>
</feature>
<sequence>MASASLIHIDTAAIAAHYDRLHSMGGDIANGFDRPAYSNEESMVMQYFAEQAELSSLNHHYDSVGNLVIESTGAFDHWIETGSHVDTVPGGGNFDGLAGVVAGFVALHSIIKSNRELHRGLRLRIWRAEESAAFGIASIGSLAAFGQLPASSLGMDYRSKTLRQAMSDHDVDPAVIETNTPSITTEEKEHITAYIELHIEQGKVLETEQCEIGIVTAIRGSKRSWVKLTGTFDHSGATPMGYNYRQDCNLAMAYMHVRLDTLLSEFNTAGADLVQTIGIINGADHLTAELRNNAVSKVSGVSCFSFEVRGCEAEQVSDYSQQAEKLMQQTAAEFGISVEFDTFSEQGGIAQLDASLQSLLAVHCDKLELSHINLPSGAWHDAGTVAQQIRADGSHIPTAMIFIPCKAGISHSPLEHATDKQIANGTSLLANTMLHLAAQD</sequence>
<comment type="caution">
    <text evidence="4">The sequence shown here is derived from an EMBL/GenBank/DDBJ whole genome shotgun (WGS) entry which is preliminary data.</text>
</comment>
<reference evidence="4 5" key="1">
    <citation type="journal article" date="2017" name="Arch. Microbiol.">
        <title>Mariprofundus micogutta sp. nov., a novel iron-oxidizing zetaproteobacterium isolated from a deep-sea hydrothermal field at the Bayonnaise knoll of the Izu-Ogasawara arc, and a description of Mariprofundales ord. nov. and Zetaproteobacteria classis nov.</title>
        <authorList>
            <person name="Makita H."/>
            <person name="Tanaka E."/>
            <person name="Mitsunobu S."/>
            <person name="Miyazaki M."/>
            <person name="Nunoura T."/>
            <person name="Uematsu K."/>
            <person name="Takaki Y."/>
            <person name="Nishi S."/>
            <person name="Shimamura S."/>
            <person name="Takai K."/>
        </authorList>
    </citation>
    <scope>NUCLEOTIDE SEQUENCE [LARGE SCALE GENOMIC DNA]</scope>
    <source>
        <strain evidence="4 5">ET2</strain>
    </source>
</reference>
<dbReference type="AlphaFoldDB" id="A0A1L8CLB6"/>
<dbReference type="EC" id="3.5.3.9" evidence="4"/>
<dbReference type="SUPFAM" id="SSF55031">
    <property type="entry name" value="Bacterial exopeptidase dimerisation domain"/>
    <property type="match status" value="1"/>
</dbReference>
<dbReference type="RefSeq" id="WP_072659031.1">
    <property type="nucleotide sequence ID" value="NZ_BDFD01000004.1"/>
</dbReference>
<dbReference type="EMBL" id="BDFD01000004">
    <property type="protein sequence ID" value="GAV19702.1"/>
    <property type="molecule type" value="Genomic_DNA"/>
</dbReference>
<feature type="binding site" evidence="3">
    <location>
        <position position="84"/>
    </location>
    <ligand>
        <name>Zn(2+)</name>
        <dbReference type="ChEBI" id="CHEBI:29105"/>
        <label>1</label>
    </ligand>
</feature>
<dbReference type="GO" id="GO:0047652">
    <property type="term" value="F:allantoate deiminase activity"/>
    <property type="evidence" value="ECO:0007669"/>
    <property type="project" value="UniProtKB-EC"/>
</dbReference>
<feature type="binding site" evidence="3">
    <location>
        <position position="130"/>
    </location>
    <ligand>
        <name>Zn(2+)</name>
        <dbReference type="ChEBI" id="CHEBI:29105"/>
        <label>2</label>
    </ligand>
</feature>
<comment type="cofactor">
    <cofactor evidence="3">
        <name>Zn(2+)</name>
        <dbReference type="ChEBI" id="CHEBI:29105"/>
    </cofactor>
    <text evidence="3">Binds 2 Zn(2+) ions per subunit.</text>
</comment>